<dbReference type="HAMAP" id="MF_00476">
    <property type="entry name" value="NikR"/>
    <property type="match status" value="1"/>
</dbReference>
<dbReference type="GO" id="GO:0016151">
    <property type="term" value="F:nickel cation binding"/>
    <property type="evidence" value="ECO:0007669"/>
    <property type="project" value="InterPro"/>
</dbReference>
<dbReference type="NCBIfam" id="NF002169">
    <property type="entry name" value="PRK01002.1"/>
    <property type="match status" value="1"/>
</dbReference>
<dbReference type="GO" id="GO:0006355">
    <property type="term" value="P:regulation of DNA-templated transcription"/>
    <property type="evidence" value="ECO:0007669"/>
    <property type="project" value="InterPro"/>
</dbReference>
<evidence type="ECO:0000259" key="1">
    <source>
        <dbReference type="Pfam" id="PF08753"/>
    </source>
</evidence>
<dbReference type="SUPFAM" id="SSF55021">
    <property type="entry name" value="ACT-like"/>
    <property type="match status" value="1"/>
</dbReference>
<dbReference type="InterPro" id="IPR050192">
    <property type="entry name" value="CopG/NikR_regulator"/>
</dbReference>
<proteinExistence type="inferred from homology"/>
<dbReference type="InterPro" id="IPR045865">
    <property type="entry name" value="ACT-like_dom_sf"/>
</dbReference>
<dbReference type="GO" id="GO:0003677">
    <property type="term" value="F:DNA binding"/>
    <property type="evidence" value="ECO:0007669"/>
    <property type="project" value="InterPro"/>
</dbReference>
<gene>
    <name evidence="2" type="ORF">S01H1_61898</name>
</gene>
<dbReference type="AlphaFoldDB" id="X0YM22"/>
<dbReference type="InterPro" id="IPR013321">
    <property type="entry name" value="Arc_rbn_hlx_hlx"/>
</dbReference>
<name>X0YM22_9ZZZZ</name>
<organism evidence="2">
    <name type="scientific">marine sediment metagenome</name>
    <dbReference type="NCBI Taxonomy" id="412755"/>
    <lineage>
        <taxon>unclassified sequences</taxon>
        <taxon>metagenomes</taxon>
        <taxon>ecological metagenomes</taxon>
    </lineage>
</organism>
<dbReference type="Pfam" id="PF08753">
    <property type="entry name" value="NikR_C"/>
    <property type="match status" value="1"/>
</dbReference>
<dbReference type="InterPro" id="IPR027271">
    <property type="entry name" value="Acetolactate_synth/TF_NikR_C"/>
</dbReference>
<dbReference type="EMBL" id="BARS01040628">
    <property type="protein sequence ID" value="GAG37771.1"/>
    <property type="molecule type" value="Genomic_DNA"/>
</dbReference>
<dbReference type="Gene3D" id="3.30.70.1150">
    <property type="entry name" value="ACT-like. Chain A, domain 2"/>
    <property type="match status" value="1"/>
</dbReference>
<feature type="domain" description="Transcription factor NikR nickel binding C-terminal" evidence="1">
    <location>
        <begin position="70"/>
        <end position="143"/>
    </location>
</feature>
<dbReference type="Gene3D" id="1.10.1220.10">
    <property type="entry name" value="Met repressor-like"/>
    <property type="match status" value="1"/>
</dbReference>
<dbReference type="CDD" id="cd22231">
    <property type="entry name" value="RHH_NikR_HicB-like"/>
    <property type="match status" value="1"/>
</dbReference>
<feature type="non-terminal residue" evidence="2">
    <location>
        <position position="144"/>
    </location>
</feature>
<comment type="caution">
    <text evidence="2">The sequence shown here is derived from an EMBL/GenBank/DDBJ whole genome shotgun (WGS) entry which is preliminary data.</text>
</comment>
<protein>
    <recommendedName>
        <fullName evidence="1">Transcription factor NikR nickel binding C-terminal domain-containing protein</fullName>
    </recommendedName>
</protein>
<dbReference type="NCBIfam" id="NF003381">
    <property type="entry name" value="PRK04460.1"/>
    <property type="match status" value="1"/>
</dbReference>
<accession>X0YM22</accession>
<dbReference type="GO" id="GO:0010045">
    <property type="term" value="P:response to nickel cation"/>
    <property type="evidence" value="ECO:0007669"/>
    <property type="project" value="InterPro"/>
</dbReference>
<dbReference type="PANTHER" id="PTHR34719">
    <property type="entry name" value="NICKEL-RESPONSIVE REGULATOR"/>
    <property type="match status" value="1"/>
</dbReference>
<reference evidence="2" key="1">
    <citation type="journal article" date="2014" name="Front. Microbiol.">
        <title>High frequency of phylogenetically diverse reductive dehalogenase-homologous genes in deep subseafloor sedimentary metagenomes.</title>
        <authorList>
            <person name="Kawai M."/>
            <person name="Futagami T."/>
            <person name="Toyoda A."/>
            <person name="Takaki Y."/>
            <person name="Nishi S."/>
            <person name="Hori S."/>
            <person name="Arai W."/>
            <person name="Tsubouchi T."/>
            <person name="Morono Y."/>
            <person name="Uchiyama I."/>
            <person name="Ito T."/>
            <person name="Fujiyama A."/>
            <person name="Inagaki F."/>
            <person name="Takami H."/>
        </authorList>
    </citation>
    <scope>NUCLEOTIDE SEQUENCE</scope>
    <source>
        <strain evidence="2">Expedition CK06-06</strain>
    </source>
</reference>
<dbReference type="PANTHER" id="PTHR34719:SF2">
    <property type="entry name" value="NICKEL-RESPONSIVE REGULATOR"/>
    <property type="match status" value="1"/>
</dbReference>
<evidence type="ECO:0000313" key="2">
    <source>
        <dbReference type="EMBL" id="GAG37771.1"/>
    </source>
</evidence>
<dbReference type="InterPro" id="IPR022988">
    <property type="entry name" value="Ni_resp_reg_NikR"/>
</dbReference>
<dbReference type="NCBIfam" id="NF002815">
    <property type="entry name" value="PRK02967.1"/>
    <property type="match status" value="1"/>
</dbReference>
<sequence length="144" mass="15981">MNHDDIYPIEAWRMAVGVTRFSVSVNPALLEEFDGAIGGIGCNRSTAIQVAMRDFLTEHRWSTEEEGVVAGAITMIFDHHVRGLGSALTGIQHDFLDIISSTTHVHVDHDNCLEILAVKGDIKRIKELTQNLRVSKGIKQLKFS</sequence>
<dbReference type="InterPro" id="IPR014864">
    <property type="entry name" value="TF_NikR_Ni-bd_C"/>
</dbReference>